<proteinExistence type="inferred from homology"/>
<organism evidence="6 7">
    <name type="scientific">Actinopolyspora erythraea</name>
    <dbReference type="NCBI Taxonomy" id="414996"/>
    <lineage>
        <taxon>Bacteria</taxon>
        <taxon>Bacillati</taxon>
        <taxon>Actinomycetota</taxon>
        <taxon>Actinomycetes</taxon>
        <taxon>Actinopolysporales</taxon>
        <taxon>Actinopolysporaceae</taxon>
        <taxon>Actinopolyspora</taxon>
    </lineage>
</organism>
<dbReference type="EMBL" id="CP022752">
    <property type="protein sequence ID" value="ASU77879.1"/>
    <property type="molecule type" value="Genomic_DNA"/>
</dbReference>
<evidence type="ECO:0000256" key="2">
    <source>
        <dbReference type="ARBA" id="ARBA00022801"/>
    </source>
</evidence>
<dbReference type="SUPFAM" id="SSF55811">
    <property type="entry name" value="Nudix"/>
    <property type="match status" value="1"/>
</dbReference>
<sequence length="163" mass="18034">MRVPVSRARARRARRPAGLVADRRSRGNSGGSPTRLLRREGGWLLLRRRRGRYLGGCWDIPGGTVEVGERLSVAARREVLEETGSRVEIGAVAAHHTNEDTEGRRIRFHTVTFHAAETEPGGPVVLSPEEHERYGWFGSEAALALNPVWHVRWTLSALAASEG</sequence>
<dbReference type="PROSITE" id="PS00893">
    <property type="entry name" value="NUDIX_BOX"/>
    <property type="match status" value="1"/>
</dbReference>
<dbReference type="KEGG" id="aey:CDG81_05625"/>
<evidence type="ECO:0000256" key="4">
    <source>
        <dbReference type="SAM" id="MobiDB-lite"/>
    </source>
</evidence>
<dbReference type="InterPro" id="IPR000086">
    <property type="entry name" value="NUDIX_hydrolase_dom"/>
</dbReference>
<dbReference type="InterPro" id="IPR015797">
    <property type="entry name" value="NUDIX_hydrolase-like_dom_sf"/>
</dbReference>
<feature type="region of interest" description="Disordered" evidence="4">
    <location>
        <begin position="1"/>
        <end position="34"/>
    </location>
</feature>
<dbReference type="InterPro" id="IPR020084">
    <property type="entry name" value="NUDIX_hydrolase_CS"/>
</dbReference>
<protein>
    <submittedName>
        <fullName evidence="6">NUDIX hydrolase</fullName>
    </submittedName>
</protein>
<dbReference type="InterPro" id="IPR020476">
    <property type="entry name" value="Nudix_hydrolase"/>
</dbReference>
<gene>
    <name evidence="6" type="ORF">CDG81_05625</name>
</gene>
<keyword evidence="2 3" id="KW-0378">Hydrolase</keyword>
<dbReference type="PRINTS" id="PR00502">
    <property type="entry name" value="NUDIXFAMILY"/>
</dbReference>
<dbReference type="Proteomes" id="UP000215043">
    <property type="component" value="Chromosome"/>
</dbReference>
<accession>A0A223RPS0</accession>
<name>A0A223RPS0_9ACTN</name>
<dbReference type="Gene3D" id="3.90.79.10">
    <property type="entry name" value="Nucleoside Triphosphate Pyrophosphohydrolase"/>
    <property type="match status" value="1"/>
</dbReference>
<evidence type="ECO:0000259" key="5">
    <source>
        <dbReference type="PROSITE" id="PS51462"/>
    </source>
</evidence>
<evidence type="ECO:0000313" key="6">
    <source>
        <dbReference type="EMBL" id="ASU77879.1"/>
    </source>
</evidence>
<dbReference type="Pfam" id="PF00293">
    <property type="entry name" value="NUDIX"/>
    <property type="match status" value="1"/>
</dbReference>
<dbReference type="CDD" id="cd02883">
    <property type="entry name" value="NUDIX_Hydrolase"/>
    <property type="match status" value="1"/>
</dbReference>
<evidence type="ECO:0000256" key="3">
    <source>
        <dbReference type="RuleBase" id="RU003476"/>
    </source>
</evidence>
<dbReference type="PANTHER" id="PTHR43736">
    <property type="entry name" value="ADP-RIBOSE PYROPHOSPHATASE"/>
    <property type="match status" value="1"/>
</dbReference>
<dbReference type="PANTHER" id="PTHR43736:SF1">
    <property type="entry name" value="DIHYDRONEOPTERIN TRIPHOSPHATE DIPHOSPHATASE"/>
    <property type="match status" value="1"/>
</dbReference>
<dbReference type="PROSITE" id="PS51462">
    <property type="entry name" value="NUDIX"/>
    <property type="match status" value="1"/>
</dbReference>
<feature type="domain" description="Nudix hydrolase" evidence="5">
    <location>
        <begin position="12"/>
        <end position="161"/>
    </location>
</feature>
<evidence type="ECO:0000313" key="7">
    <source>
        <dbReference type="Proteomes" id="UP000215043"/>
    </source>
</evidence>
<dbReference type="AlphaFoldDB" id="A0A223RPS0"/>
<reference evidence="6 7" key="1">
    <citation type="submission" date="2017-08" db="EMBL/GenBank/DDBJ databases">
        <title>The complete genome sequence of moderately halophilic actinomycete Actinopolyspora erythraea YIM 90600, the producer of novel erythromycin, novel actinopolysporins A-C and tubercidin.</title>
        <authorList>
            <person name="Yin M."/>
            <person name="Tang S."/>
        </authorList>
    </citation>
    <scope>NUCLEOTIDE SEQUENCE [LARGE SCALE GENOMIC DNA]</scope>
    <source>
        <strain evidence="6 7">YIM 90600</strain>
    </source>
</reference>
<evidence type="ECO:0000256" key="1">
    <source>
        <dbReference type="ARBA" id="ARBA00005582"/>
    </source>
</evidence>
<comment type="similarity">
    <text evidence="1 3">Belongs to the Nudix hydrolase family.</text>
</comment>
<dbReference type="GO" id="GO:0016787">
    <property type="term" value="F:hydrolase activity"/>
    <property type="evidence" value="ECO:0007669"/>
    <property type="project" value="UniProtKB-KW"/>
</dbReference>